<evidence type="ECO:0000313" key="1">
    <source>
        <dbReference type="EMBL" id="COW92054.1"/>
    </source>
</evidence>
<name>A0A0U0SR06_MYCTX</name>
<reference evidence="2" key="1">
    <citation type="submission" date="2015-03" db="EMBL/GenBank/DDBJ databases">
        <authorList>
            <consortium name="Pathogen Informatics"/>
        </authorList>
    </citation>
    <scope>NUCLEOTIDE SEQUENCE [LARGE SCALE GENOMIC DNA]</scope>
    <source>
        <strain evidence="2">K00500041</strain>
    </source>
</reference>
<protein>
    <submittedName>
        <fullName evidence="1">Uncharacterized protein</fullName>
    </submittedName>
</protein>
<gene>
    <name evidence="1" type="ORF">ERS007703_04459</name>
</gene>
<dbReference type="EMBL" id="CSAE01000790">
    <property type="protein sequence ID" value="COW92054.1"/>
    <property type="molecule type" value="Genomic_DNA"/>
</dbReference>
<proteinExistence type="predicted"/>
<evidence type="ECO:0000313" key="2">
    <source>
        <dbReference type="Proteomes" id="UP000038802"/>
    </source>
</evidence>
<accession>A0A0U0SR06</accession>
<dbReference type="Proteomes" id="UP000038802">
    <property type="component" value="Unassembled WGS sequence"/>
</dbReference>
<sequence>MAAANTRHVADRQVALSAEVRSGASSASPRLMLARTWVPK</sequence>
<dbReference type="AlphaFoldDB" id="A0A0U0SR06"/>
<organism evidence="1 2">
    <name type="scientific">Mycobacterium tuberculosis</name>
    <dbReference type="NCBI Taxonomy" id="1773"/>
    <lineage>
        <taxon>Bacteria</taxon>
        <taxon>Bacillati</taxon>
        <taxon>Actinomycetota</taxon>
        <taxon>Actinomycetes</taxon>
        <taxon>Mycobacteriales</taxon>
        <taxon>Mycobacteriaceae</taxon>
        <taxon>Mycobacterium</taxon>
        <taxon>Mycobacterium tuberculosis complex</taxon>
    </lineage>
</organism>